<dbReference type="EMBL" id="OU898277">
    <property type="protein sequence ID" value="CAG9829897.1"/>
    <property type="molecule type" value="Genomic_DNA"/>
</dbReference>
<evidence type="ECO:0000259" key="2">
    <source>
        <dbReference type="Pfam" id="PF12214"/>
    </source>
</evidence>
<reference evidence="3" key="1">
    <citation type="submission" date="2022-01" db="EMBL/GenBank/DDBJ databases">
        <authorList>
            <person name="King R."/>
        </authorList>
    </citation>
    <scope>NUCLEOTIDE SEQUENCE</scope>
</reference>
<gene>
    <name evidence="3" type="ORF">DIABBA_LOCUS3652</name>
</gene>
<accession>A0A9N9ST40</accession>
<feature type="domain" description="TPX2 central" evidence="2">
    <location>
        <begin position="161"/>
        <end position="284"/>
    </location>
</feature>
<keyword evidence="4" id="KW-1185">Reference proteome</keyword>
<organism evidence="3 4">
    <name type="scientific">Diabrotica balteata</name>
    <name type="common">Banded cucumber beetle</name>
    <dbReference type="NCBI Taxonomy" id="107213"/>
    <lineage>
        <taxon>Eukaryota</taxon>
        <taxon>Metazoa</taxon>
        <taxon>Ecdysozoa</taxon>
        <taxon>Arthropoda</taxon>
        <taxon>Hexapoda</taxon>
        <taxon>Insecta</taxon>
        <taxon>Pterygota</taxon>
        <taxon>Neoptera</taxon>
        <taxon>Endopterygota</taxon>
        <taxon>Coleoptera</taxon>
        <taxon>Polyphaga</taxon>
        <taxon>Cucujiformia</taxon>
        <taxon>Chrysomeloidea</taxon>
        <taxon>Chrysomelidae</taxon>
        <taxon>Galerucinae</taxon>
        <taxon>Diabroticina</taxon>
        <taxon>Diabroticites</taxon>
        <taxon>Diabrotica</taxon>
    </lineage>
</organism>
<feature type="region of interest" description="Disordered" evidence="1">
    <location>
        <begin position="197"/>
        <end position="248"/>
    </location>
</feature>
<dbReference type="InterPro" id="IPR027330">
    <property type="entry name" value="TPX2_central_dom"/>
</dbReference>
<dbReference type="Pfam" id="PF12214">
    <property type="entry name" value="TPX2_importin"/>
    <property type="match status" value="1"/>
</dbReference>
<sequence>MPLFLLLDQYQDPLNNSDILSEMTLIADNLENLTTSKSTFRKSMSVGDLQKLCDNIHKLRSGKVYINEESNQESVEETFEEVKYGSSNSLYDDTSCSTTFFSNKRTTKDFINRLAQPKRQFKSDQHLNKDEYVPMAEALKKFQNATPKRFRTKVSVSHEPLKCTIPQSPKLQTTVRSRPVHVLSYEEQERMAADEAKKTQFKAHPVNKKALQPPTPPVSKGKRSTIPEPFKLTSVGPKKIGESPKKVQTTFHARPVPKSIYENNVPKINHSLRTHVTKPHTPSFMKKYNSNPIKAIPNKNESILQQQPNAKLKATKPLPFSFELRDQCTKSRRDELIRKCIEAEQKAREFHAKPVPKSVLVPSKRVNTSCSSRNSLLGTVKTVSILNALFTRNLHKQNNYRGNNINFYKWL</sequence>
<dbReference type="OrthoDB" id="1684416at2759"/>
<evidence type="ECO:0000256" key="1">
    <source>
        <dbReference type="SAM" id="MobiDB-lite"/>
    </source>
</evidence>
<proteinExistence type="predicted"/>
<dbReference type="AlphaFoldDB" id="A0A9N9ST40"/>
<evidence type="ECO:0000313" key="4">
    <source>
        <dbReference type="Proteomes" id="UP001153709"/>
    </source>
</evidence>
<name>A0A9N9ST40_DIABA</name>
<dbReference type="Proteomes" id="UP001153709">
    <property type="component" value="Chromosome 2"/>
</dbReference>
<protein>
    <recommendedName>
        <fullName evidence="2">TPX2 central domain-containing protein</fullName>
    </recommendedName>
</protein>
<evidence type="ECO:0000313" key="3">
    <source>
        <dbReference type="EMBL" id="CAG9829897.1"/>
    </source>
</evidence>